<proteinExistence type="predicted"/>
<dbReference type="HOGENOM" id="CLU_012431_2_2_0"/>
<organism evidence="4 5">
    <name type="scientific">Fibrobacter succinogenes (strain ATCC 19169 / S85)</name>
    <dbReference type="NCBI Taxonomy" id="59374"/>
    <lineage>
        <taxon>Bacteria</taxon>
        <taxon>Pseudomonadati</taxon>
        <taxon>Fibrobacterota</taxon>
        <taxon>Fibrobacteria</taxon>
        <taxon>Fibrobacterales</taxon>
        <taxon>Fibrobacteraceae</taxon>
        <taxon>Fibrobacter</taxon>
    </lineage>
</organism>
<dbReference type="EMBL" id="CP002158">
    <property type="protein sequence ID" value="ADL24891.1"/>
    <property type="molecule type" value="Genomic_DNA"/>
</dbReference>
<evidence type="ECO:0000313" key="5">
    <source>
        <dbReference type="Proteomes" id="UP000000517"/>
    </source>
</evidence>
<reference evidence="4" key="3">
    <citation type="submission" date="2010-08" db="EMBL/GenBank/DDBJ databases">
        <authorList>
            <person name="Durkin A.S."/>
            <person name="Nelson K.E."/>
            <person name="Morrison M."/>
            <person name="Forsberg C.W."/>
            <person name="Wilson D.B."/>
            <person name="Russell J.B."/>
            <person name="Cann I.K.O."/>
            <person name="Mackie R.I."/>
            <person name="White B.A."/>
        </authorList>
    </citation>
    <scope>NUCLEOTIDE SEQUENCE</scope>
    <source>
        <strain evidence="4">S85</strain>
    </source>
</reference>
<dbReference type="InterPro" id="IPR005532">
    <property type="entry name" value="SUMF_dom"/>
</dbReference>
<dbReference type="PANTHER" id="PTHR23150">
    <property type="entry name" value="SULFATASE MODIFYING FACTOR 1, 2"/>
    <property type="match status" value="1"/>
</dbReference>
<evidence type="ECO:0000259" key="2">
    <source>
        <dbReference type="Pfam" id="PF03781"/>
    </source>
</evidence>
<dbReference type="KEGG" id="fsu:Fisuc_1633"/>
<name>C9RRP2_FIBSS</name>
<dbReference type="Proteomes" id="UP000001497">
    <property type="component" value="Chromosome"/>
</dbReference>
<dbReference type="RefSeq" id="WP_014546308.1">
    <property type="nucleotide sequence ID" value="NC_013410.1"/>
</dbReference>
<keyword evidence="1" id="KW-0732">Signal</keyword>
<dbReference type="InterPro" id="IPR016187">
    <property type="entry name" value="CTDL_fold"/>
</dbReference>
<dbReference type="OrthoDB" id="9812426at2"/>
<evidence type="ECO:0000313" key="6">
    <source>
        <dbReference type="Proteomes" id="UP000001497"/>
    </source>
</evidence>
<feature type="signal peptide" evidence="1">
    <location>
        <begin position="1"/>
        <end position="21"/>
    </location>
</feature>
<dbReference type="InterPro" id="IPR051043">
    <property type="entry name" value="Sulfatase_Mod_Factor_Kinase"/>
</dbReference>
<keyword evidence="6" id="KW-1185">Reference proteome</keyword>
<dbReference type="STRING" id="59374.FSU_2121"/>
<gene>
    <name evidence="3" type="ordered locus">Fisuc_1633</name>
    <name evidence="4" type="ordered locus">FSU_2121</name>
</gene>
<dbReference type="eggNOG" id="COG1262">
    <property type="taxonomic scope" value="Bacteria"/>
</dbReference>
<feature type="chain" id="PRO_5003000413" evidence="1">
    <location>
        <begin position="22"/>
        <end position="295"/>
    </location>
</feature>
<dbReference type="InterPro" id="IPR042095">
    <property type="entry name" value="SUMF_sf"/>
</dbReference>
<dbReference type="PANTHER" id="PTHR23150:SF19">
    <property type="entry name" value="FORMYLGLYCINE-GENERATING ENZYME"/>
    <property type="match status" value="1"/>
</dbReference>
<dbReference type="SUPFAM" id="SSF56436">
    <property type="entry name" value="C-type lectin-like"/>
    <property type="match status" value="1"/>
</dbReference>
<evidence type="ECO:0000313" key="3">
    <source>
        <dbReference type="EMBL" id="ACX75228.1"/>
    </source>
</evidence>
<protein>
    <submittedName>
        <fullName evidence="4">CarF domain protein</fullName>
    </submittedName>
</protein>
<dbReference type="Pfam" id="PF03781">
    <property type="entry name" value="FGE-sulfatase"/>
    <property type="match status" value="1"/>
</dbReference>
<feature type="domain" description="Sulfatase-modifying factor enzyme-like" evidence="2">
    <location>
        <begin position="82"/>
        <end position="290"/>
    </location>
</feature>
<reference evidence="5" key="2">
    <citation type="submission" date="2010-08" db="EMBL/GenBank/DDBJ databases">
        <title>Complete sequence of Fibrobacter succinogenes subsp. succinogenes S85.</title>
        <authorList>
            <person name="Durkin A.S."/>
            <person name="Nelson K.E."/>
            <person name="Morrison M."/>
            <person name="Forsberg C.W."/>
            <person name="Wilson D.B."/>
            <person name="Russell J.B."/>
            <person name="Cann I.K.O."/>
            <person name="Mackie R.I."/>
            <person name="White B.A."/>
        </authorList>
    </citation>
    <scope>NUCLEOTIDE SEQUENCE [LARGE SCALE GENOMIC DNA]</scope>
    <source>
        <strain evidence="5">ATCC 19169 / S85</strain>
    </source>
</reference>
<dbReference type="AlphaFoldDB" id="C9RRP2"/>
<dbReference type="Proteomes" id="UP000000517">
    <property type="component" value="Chromosome"/>
</dbReference>
<accession>C9RRP2</accession>
<evidence type="ECO:0000313" key="4">
    <source>
        <dbReference type="EMBL" id="ADL24891.1"/>
    </source>
</evidence>
<dbReference type="EMBL" id="CP001792">
    <property type="protein sequence ID" value="ACX75228.1"/>
    <property type="molecule type" value="Genomic_DNA"/>
</dbReference>
<dbReference type="Gene3D" id="3.90.1580.10">
    <property type="entry name" value="paralog of FGE (formylglycine-generating enzyme)"/>
    <property type="match status" value="1"/>
</dbReference>
<evidence type="ECO:0000256" key="1">
    <source>
        <dbReference type="SAM" id="SignalP"/>
    </source>
</evidence>
<reference evidence="3 6" key="1">
    <citation type="submission" date="2009-10" db="EMBL/GenBank/DDBJ databases">
        <title>Complete sequence of Fibrobacter succinogenes subsp. succinogenes S85.</title>
        <authorList>
            <consortium name="US DOE Joint Genome Institute"/>
            <person name="Lucas S."/>
            <person name="Copeland A."/>
            <person name="Lapidus A."/>
            <person name="Glavina del Rio T."/>
            <person name="Tice H."/>
            <person name="Bruce D."/>
            <person name="Goodwin L."/>
            <person name="Pitluck S."/>
            <person name="Chertkov O."/>
            <person name="Detter J.C."/>
            <person name="Han C."/>
            <person name="Tapia R."/>
            <person name="Larimer F."/>
            <person name="Land M."/>
            <person name="Hauser L."/>
            <person name="Kyrpides N."/>
            <person name="Mikhailova N."/>
            <person name="Weimer P.J."/>
            <person name="Stevenson D.M."/>
            <person name="Boyum J."/>
            <person name="Brumm P.I."/>
            <person name="Mead D."/>
        </authorList>
    </citation>
    <scope>NUCLEOTIDE SEQUENCE [LARGE SCALE GENOMIC DNA]</scope>
    <source>
        <strain evidence="6">ATCC 19169 / S85</strain>
        <strain evidence="3">S85</strain>
    </source>
</reference>
<dbReference type="KEGG" id="fsc:FSU_2121"/>
<sequence length="295" mass="32358">MRKSYVKIGLLALCVSVPFVACTASGDAVESDVVFPIDNGGLPSSDSKSSSSKDSSKIDPSIFNLFDWVQIPKVSITRGVNSFGVNSFAIATTEVTQKIYKFVMNDLPQQSKEGDKRAVSNVNWFRAALFCNAISKLAGLDTAYVYKSISKDSVLVDLSIDYSVSSIRLPTENEWEIAARGGTSTTYYWDTDVASKYAYYGQTSGPDEVAQKSPNDFGLYDMAGNVAEWVNDWYDAYPKNKSDNYTGPKTGDYRIVRGGGWSDKVTALAPKEREKLDPAHSKATLGFRLVYSTGF</sequence>
<dbReference type="GO" id="GO:0120147">
    <property type="term" value="F:formylglycine-generating oxidase activity"/>
    <property type="evidence" value="ECO:0007669"/>
    <property type="project" value="TreeGrafter"/>
</dbReference>